<dbReference type="RefSeq" id="WP_230553932.1">
    <property type="nucleotide sequence ID" value="NZ_JAJISD010000015.1"/>
</dbReference>
<dbReference type="Gene3D" id="3.40.390.10">
    <property type="entry name" value="Collagenase (Catalytic Domain)"/>
    <property type="match status" value="1"/>
</dbReference>
<evidence type="ECO:0008006" key="4">
    <source>
        <dbReference type="Google" id="ProtNLM"/>
    </source>
</evidence>
<gene>
    <name evidence="2" type="ORF">LJ725_26385</name>
</gene>
<feature type="signal peptide" evidence="1">
    <location>
        <begin position="1"/>
        <end position="45"/>
    </location>
</feature>
<evidence type="ECO:0000256" key="1">
    <source>
        <dbReference type="SAM" id="SignalP"/>
    </source>
</evidence>
<keyword evidence="3" id="KW-1185">Reference proteome</keyword>
<evidence type="ECO:0000313" key="3">
    <source>
        <dbReference type="Proteomes" id="UP001198862"/>
    </source>
</evidence>
<dbReference type="Proteomes" id="UP001198862">
    <property type="component" value="Unassembled WGS sequence"/>
</dbReference>
<sequence>MKKSPDGDTANRGSRQARKACLGVLVSVRGMLMMAAMFFATASFAAPSYTDHPRYGGSPRVVPVWIDPNFKQAERDQMLSAIEEWNAALNGVARIDVVTSPEGPAAKQSWLIRRGPGKEGVRELGRRTQSLGSPQGMPLGGGVLLIFPDASAYLQQHSLSLRDVMMREIGHLMGLRHLEHAELLAEDYARGDLACVNEATATAVAAMLNVPAMALNWCEPR</sequence>
<organism evidence="2 3">
    <name type="scientific">Reyranella aquatilis</name>
    <dbReference type="NCBI Taxonomy" id="2035356"/>
    <lineage>
        <taxon>Bacteria</taxon>
        <taxon>Pseudomonadati</taxon>
        <taxon>Pseudomonadota</taxon>
        <taxon>Alphaproteobacteria</taxon>
        <taxon>Hyphomicrobiales</taxon>
        <taxon>Reyranellaceae</taxon>
        <taxon>Reyranella</taxon>
    </lineage>
</organism>
<dbReference type="InterPro" id="IPR024079">
    <property type="entry name" value="MetalloPept_cat_dom_sf"/>
</dbReference>
<reference evidence="2 3" key="1">
    <citation type="submission" date="2021-11" db="EMBL/GenBank/DDBJ databases">
        <authorList>
            <person name="Lee D.-H."/>
            <person name="Kim S.-B."/>
        </authorList>
    </citation>
    <scope>NUCLEOTIDE SEQUENCE [LARGE SCALE GENOMIC DNA]</scope>
    <source>
        <strain evidence="2 3">KCTC 52223</strain>
    </source>
</reference>
<evidence type="ECO:0000313" key="2">
    <source>
        <dbReference type="EMBL" id="MCC8432513.1"/>
    </source>
</evidence>
<accession>A0ABS8L3U1</accession>
<protein>
    <recommendedName>
        <fullName evidence="4">Peptidase M10 metallopeptidase domain-containing protein</fullName>
    </recommendedName>
</protein>
<dbReference type="EMBL" id="JAJISD010000015">
    <property type="protein sequence ID" value="MCC8432513.1"/>
    <property type="molecule type" value="Genomic_DNA"/>
</dbReference>
<comment type="caution">
    <text evidence="2">The sequence shown here is derived from an EMBL/GenBank/DDBJ whole genome shotgun (WGS) entry which is preliminary data.</text>
</comment>
<feature type="chain" id="PRO_5045247395" description="Peptidase M10 metallopeptidase domain-containing protein" evidence="1">
    <location>
        <begin position="46"/>
        <end position="221"/>
    </location>
</feature>
<dbReference type="SUPFAM" id="SSF55486">
    <property type="entry name" value="Metalloproteases ('zincins'), catalytic domain"/>
    <property type="match status" value="1"/>
</dbReference>
<name>A0ABS8L3U1_9HYPH</name>
<keyword evidence="1" id="KW-0732">Signal</keyword>
<proteinExistence type="predicted"/>